<name>A0ABW7ZRJ5_9ACTN</name>
<evidence type="ECO:0000313" key="1">
    <source>
        <dbReference type="EMBL" id="MFI7265453.1"/>
    </source>
</evidence>
<evidence type="ECO:0000313" key="2">
    <source>
        <dbReference type="Proteomes" id="UP001612812"/>
    </source>
</evidence>
<dbReference type="Gene3D" id="1.10.260.40">
    <property type="entry name" value="lambda repressor-like DNA-binding domains"/>
    <property type="match status" value="1"/>
</dbReference>
<dbReference type="RefSeq" id="WP_396771190.1">
    <property type="nucleotide sequence ID" value="NZ_JBITLA010000014.1"/>
</dbReference>
<dbReference type="SUPFAM" id="SSF47413">
    <property type="entry name" value="lambda repressor-like DNA-binding domains"/>
    <property type="match status" value="1"/>
</dbReference>
<sequence>MASALAVADGGGAVLTPVALAEARRALGRTLAARRRAVGVTQVGLARLVPWSRSTIANVEVGRQNVPRAFWENCDTILSAHGELLKVFDGVDWLTRRYREQVVAEQSELSRPPQPTQRCPCGEAWVLVPLGAGWPG</sequence>
<dbReference type="CDD" id="cd00093">
    <property type="entry name" value="HTH_XRE"/>
    <property type="match status" value="1"/>
</dbReference>
<dbReference type="InterPro" id="IPR001387">
    <property type="entry name" value="Cro/C1-type_HTH"/>
</dbReference>
<comment type="caution">
    <text evidence="1">The sequence shown here is derived from an EMBL/GenBank/DDBJ whole genome shotgun (WGS) entry which is preliminary data.</text>
</comment>
<protein>
    <submittedName>
        <fullName evidence="1">Helix-turn-helix domain-containing protein</fullName>
    </submittedName>
</protein>
<keyword evidence="2" id="KW-1185">Reference proteome</keyword>
<dbReference type="Pfam" id="PF13560">
    <property type="entry name" value="HTH_31"/>
    <property type="match status" value="1"/>
</dbReference>
<dbReference type="Proteomes" id="UP001612812">
    <property type="component" value="Unassembled WGS sequence"/>
</dbReference>
<accession>A0ABW7ZRJ5</accession>
<dbReference type="InterPro" id="IPR010982">
    <property type="entry name" value="Lambda_DNA-bd_dom_sf"/>
</dbReference>
<dbReference type="EMBL" id="JBITLE010000012">
    <property type="protein sequence ID" value="MFI7265453.1"/>
    <property type="molecule type" value="Genomic_DNA"/>
</dbReference>
<organism evidence="1 2">
    <name type="scientific">Micromonospora maritima</name>
    <dbReference type="NCBI Taxonomy" id="986711"/>
    <lineage>
        <taxon>Bacteria</taxon>
        <taxon>Bacillati</taxon>
        <taxon>Actinomycetota</taxon>
        <taxon>Actinomycetes</taxon>
        <taxon>Micromonosporales</taxon>
        <taxon>Micromonosporaceae</taxon>
        <taxon>Micromonospora</taxon>
    </lineage>
</organism>
<reference evidence="1 2" key="1">
    <citation type="submission" date="2024-10" db="EMBL/GenBank/DDBJ databases">
        <title>The Natural Products Discovery Center: Release of the First 8490 Sequenced Strains for Exploring Actinobacteria Biosynthetic Diversity.</title>
        <authorList>
            <person name="Kalkreuter E."/>
            <person name="Kautsar S.A."/>
            <person name="Yang D."/>
            <person name="Bader C.D."/>
            <person name="Teijaro C.N."/>
            <person name="Fluegel L."/>
            <person name="Davis C.M."/>
            <person name="Simpson J.R."/>
            <person name="Lauterbach L."/>
            <person name="Steele A.D."/>
            <person name="Gui C."/>
            <person name="Meng S."/>
            <person name="Li G."/>
            <person name="Viehrig K."/>
            <person name="Ye F."/>
            <person name="Su P."/>
            <person name="Kiefer A.F."/>
            <person name="Nichols A."/>
            <person name="Cepeda A.J."/>
            <person name="Yan W."/>
            <person name="Fan B."/>
            <person name="Jiang Y."/>
            <person name="Adhikari A."/>
            <person name="Zheng C.-J."/>
            <person name="Schuster L."/>
            <person name="Cowan T.M."/>
            <person name="Smanski M.J."/>
            <person name="Chevrette M.G."/>
            <person name="De Carvalho L.P.S."/>
            <person name="Shen B."/>
        </authorList>
    </citation>
    <scope>NUCLEOTIDE SEQUENCE [LARGE SCALE GENOMIC DNA]</scope>
    <source>
        <strain evidence="1 2">NPDC049845</strain>
    </source>
</reference>
<gene>
    <name evidence="1" type="ORF">ACIBP4_24525</name>
</gene>
<proteinExistence type="predicted"/>